<keyword evidence="8 16" id="KW-0812">Transmembrane</keyword>
<keyword evidence="6 15" id="KW-0597">Phosphoprotein</keyword>
<feature type="domain" description="Response regulatory" evidence="18">
    <location>
        <begin position="854"/>
        <end position="968"/>
    </location>
</feature>
<dbReference type="PROSITE" id="PS50894">
    <property type="entry name" value="HPT"/>
    <property type="match status" value="1"/>
</dbReference>
<dbReference type="SUPFAM" id="SSF52172">
    <property type="entry name" value="CheY-like"/>
    <property type="match status" value="1"/>
</dbReference>
<dbReference type="InterPro" id="IPR004358">
    <property type="entry name" value="Sig_transdc_His_kin-like_C"/>
</dbReference>
<keyword evidence="4" id="KW-1003">Cell membrane</keyword>
<sequence>MNEPDNGSIRKLASTSLRLNVVLLCAVSLALLLVGACYWALGRVVQEERDKMHFHFSRLIGDIHEHEAFLHRIAQQSDESTQRQDQDVIPLQRRLLVREQGMEIHEGREFSFAMPFTLAQQQGSRQDKPGPFSFGVMLANFYSSYWSTSAYPSPQVLVLDLRGPTSLAVPSIGNFRGQRPLTRQSYLPVVERIRLALEVCQPERGDHQVHWAQAHAYSGGQGRELLAYVGAPLPDKLWWDSDLDRQVVAVSLLDLERINDFEQILERPVFDELELISPRGDVLIDSVGTAGDYDDGLNIGAQGLVFKVRSAADGGWVALYRLSYQSFFRYAKLQFLGGLALLLGSLAGGWFAIRWYSRRVIRPARQAHLEIVESDAFSRAVIQTAPVALCVLRHQSHQVVMMNRLAELWLGDAEAIARLSRDWEPLLREGEGAGQGSSEVVFEVEGRVLHAGFAPTRYHGENVVLCAFNDISAHRQAQQMLAEAKLSADAASEAKSVFLATMSHEIRTPLYGVLGTLELLGLTDLSRQQRDYLDTIQRSSSTLLQLISDILDVSKIEAGQMALEAVAFNPLELAEDAVASYAGVAEGKELQLYTCIDADVPGLVRGDAARIRQILNNLLSNALKFTDLGRVVLRLRRVATESGAMALQWQVTDTGIGMSDAQQKRLFEPFYQAHGHEHTVSGTGLGLSICARLSELMGGQLRVVSETGLGSSFTFTLALPVLDAAQPPVDGLRLRHDPIYVRAPVRELAQSLAAWVETWGGEAIVQDDLPASTPPGAVLLDLLGDGHGEPLWSGPQVCALARSGLPPQAMPRGWQASLYHLAGIAQALQLAQQGGSGEQHQPPRAARLGKLGLRVLVAEDNPINQALLKEQLEELGCRVTLTGNGREALQRWAPGAFDALLTDVNMPVMNGYELVGELRRHDSWLPIIGVTANALREEGERCMAVGMNAWLVKPMSLRTLHDGLLRVCGHLAAATAESEGQGAVAATDDTIQVSPKMRELFIRTMHQDMQGVRDALQEDDLATVRQQVHRLRGALAVVQAHGLSDACGAVEEALIAQPSGPELSAAVNALLGRIEAALSGL</sequence>
<feature type="domain" description="Histidine kinase" evidence="17">
    <location>
        <begin position="501"/>
        <end position="721"/>
    </location>
</feature>
<reference evidence="20 21" key="1">
    <citation type="submission" date="2020-08" db="EMBL/GenBank/DDBJ databases">
        <title>Functional genomics of gut bacteria from endangered species of beetles.</title>
        <authorList>
            <person name="Carlos-Shanley C."/>
        </authorList>
    </citation>
    <scope>NUCLEOTIDE SEQUENCE [LARGE SCALE GENOMIC DNA]</scope>
    <source>
        <strain evidence="20 21">S00179</strain>
    </source>
</reference>
<feature type="modified residue" description="4-aspartylphosphate" evidence="15">
    <location>
        <position position="903"/>
    </location>
</feature>
<dbReference type="InterPro" id="IPR005467">
    <property type="entry name" value="His_kinase_dom"/>
</dbReference>
<dbReference type="SMART" id="SM00388">
    <property type="entry name" value="HisKA"/>
    <property type="match status" value="1"/>
</dbReference>
<feature type="modified residue" description="Phosphohistidine" evidence="14">
    <location>
        <position position="1029"/>
    </location>
</feature>
<dbReference type="InterPro" id="IPR011006">
    <property type="entry name" value="CheY-like_superfamily"/>
</dbReference>
<accession>A0A7W7KHF1</accession>
<dbReference type="CDD" id="cd00082">
    <property type="entry name" value="HisKA"/>
    <property type="match status" value="1"/>
</dbReference>
<organism evidence="20 21">
    <name type="scientific">Pseudomonas nitroreducens</name>
    <dbReference type="NCBI Taxonomy" id="46680"/>
    <lineage>
        <taxon>Bacteria</taxon>
        <taxon>Pseudomonadati</taxon>
        <taxon>Pseudomonadota</taxon>
        <taxon>Gammaproteobacteria</taxon>
        <taxon>Pseudomonadales</taxon>
        <taxon>Pseudomonadaceae</taxon>
        <taxon>Pseudomonas</taxon>
    </lineage>
</organism>
<dbReference type="Gene3D" id="3.40.50.2300">
    <property type="match status" value="1"/>
</dbReference>
<evidence type="ECO:0000256" key="4">
    <source>
        <dbReference type="ARBA" id="ARBA00022475"/>
    </source>
</evidence>
<dbReference type="SUPFAM" id="SSF55874">
    <property type="entry name" value="ATPase domain of HSP90 chaperone/DNA topoisomerase II/histidine kinase"/>
    <property type="match status" value="1"/>
</dbReference>
<dbReference type="Pfam" id="PF01627">
    <property type="entry name" value="Hpt"/>
    <property type="match status" value="1"/>
</dbReference>
<dbReference type="EC" id="2.7.13.3" evidence="3"/>
<name>A0A7W7KHF1_PSENT</name>
<dbReference type="PANTHER" id="PTHR43047:SF64">
    <property type="entry name" value="HISTIDINE KINASE CONTAINING CHEY-HOMOLOGOUS RECEIVER DOMAIN AND PAS DOMAIN-RELATED"/>
    <property type="match status" value="1"/>
</dbReference>
<dbReference type="CDD" id="cd17546">
    <property type="entry name" value="REC_hyHK_CKI1_RcsC-like"/>
    <property type="match status" value="1"/>
</dbReference>
<evidence type="ECO:0000256" key="14">
    <source>
        <dbReference type="PROSITE-ProRule" id="PRU00110"/>
    </source>
</evidence>
<keyword evidence="5" id="KW-0997">Cell inner membrane</keyword>
<dbReference type="EMBL" id="JACHLI010000004">
    <property type="protein sequence ID" value="MBB4862531.1"/>
    <property type="molecule type" value="Genomic_DNA"/>
</dbReference>
<dbReference type="RefSeq" id="WP_184587080.1">
    <property type="nucleotide sequence ID" value="NZ_JACHLI010000004.1"/>
</dbReference>
<proteinExistence type="predicted"/>
<dbReference type="Proteomes" id="UP000566995">
    <property type="component" value="Unassembled WGS sequence"/>
</dbReference>
<evidence type="ECO:0000256" key="9">
    <source>
        <dbReference type="ARBA" id="ARBA00022777"/>
    </source>
</evidence>
<evidence type="ECO:0000256" key="2">
    <source>
        <dbReference type="ARBA" id="ARBA00004429"/>
    </source>
</evidence>
<comment type="subcellular location">
    <subcellularLocation>
        <location evidence="2">Cell inner membrane</location>
        <topology evidence="2">Multi-pass membrane protein</topology>
    </subcellularLocation>
</comment>
<evidence type="ECO:0000259" key="17">
    <source>
        <dbReference type="PROSITE" id="PS50109"/>
    </source>
</evidence>
<dbReference type="PROSITE" id="PS50110">
    <property type="entry name" value="RESPONSE_REGULATORY"/>
    <property type="match status" value="1"/>
</dbReference>
<feature type="domain" description="HPt" evidence="19">
    <location>
        <begin position="990"/>
        <end position="1081"/>
    </location>
</feature>
<dbReference type="InterPro" id="IPR036097">
    <property type="entry name" value="HisK_dim/P_sf"/>
</dbReference>
<gene>
    <name evidence="20" type="ORF">HNP46_001375</name>
</gene>
<evidence type="ECO:0000256" key="11">
    <source>
        <dbReference type="ARBA" id="ARBA00022989"/>
    </source>
</evidence>
<dbReference type="Gene3D" id="1.10.287.130">
    <property type="match status" value="1"/>
</dbReference>
<evidence type="ECO:0000256" key="12">
    <source>
        <dbReference type="ARBA" id="ARBA00023012"/>
    </source>
</evidence>
<dbReference type="FunFam" id="3.30.565.10:FF:000010">
    <property type="entry name" value="Sensor histidine kinase RcsC"/>
    <property type="match status" value="1"/>
</dbReference>
<dbReference type="Gene3D" id="3.30.565.10">
    <property type="entry name" value="Histidine kinase-like ATPase, C-terminal domain"/>
    <property type="match status" value="1"/>
</dbReference>
<dbReference type="GO" id="GO:0005886">
    <property type="term" value="C:plasma membrane"/>
    <property type="evidence" value="ECO:0007669"/>
    <property type="project" value="UniProtKB-SubCell"/>
</dbReference>
<keyword evidence="9 20" id="KW-0418">Kinase</keyword>
<keyword evidence="12" id="KW-0902">Two-component regulatory system</keyword>
<comment type="catalytic activity">
    <reaction evidence="1">
        <text>ATP + protein L-histidine = ADP + protein N-phospho-L-histidine.</text>
        <dbReference type="EC" id="2.7.13.3"/>
    </reaction>
</comment>
<dbReference type="SMART" id="SM00387">
    <property type="entry name" value="HATPase_c"/>
    <property type="match status" value="1"/>
</dbReference>
<dbReference type="Pfam" id="PF00072">
    <property type="entry name" value="Response_reg"/>
    <property type="match status" value="1"/>
</dbReference>
<dbReference type="Pfam" id="PF02518">
    <property type="entry name" value="HATPase_c"/>
    <property type="match status" value="1"/>
</dbReference>
<evidence type="ECO:0000256" key="15">
    <source>
        <dbReference type="PROSITE-ProRule" id="PRU00169"/>
    </source>
</evidence>
<dbReference type="PANTHER" id="PTHR43047">
    <property type="entry name" value="TWO-COMPONENT HISTIDINE PROTEIN KINASE"/>
    <property type="match status" value="1"/>
</dbReference>
<dbReference type="InterPro" id="IPR036890">
    <property type="entry name" value="HATPase_C_sf"/>
</dbReference>
<evidence type="ECO:0000256" key="10">
    <source>
        <dbReference type="ARBA" id="ARBA00022840"/>
    </source>
</evidence>
<comment type="caution">
    <text evidence="20">The sequence shown here is derived from an EMBL/GenBank/DDBJ whole genome shotgun (WGS) entry which is preliminary data.</text>
</comment>
<protein>
    <recommendedName>
        <fullName evidence="3">histidine kinase</fullName>
        <ecNumber evidence="3">2.7.13.3</ecNumber>
    </recommendedName>
</protein>
<evidence type="ECO:0000256" key="7">
    <source>
        <dbReference type="ARBA" id="ARBA00022679"/>
    </source>
</evidence>
<dbReference type="SUPFAM" id="SSF47384">
    <property type="entry name" value="Homodimeric domain of signal transducing histidine kinase"/>
    <property type="match status" value="1"/>
</dbReference>
<evidence type="ECO:0000259" key="18">
    <source>
        <dbReference type="PROSITE" id="PS50110"/>
    </source>
</evidence>
<evidence type="ECO:0000256" key="3">
    <source>
        <dbReference type="ARBA" id="ARBA00012438"/>
    </source>
</evidence>
<evidence type="ECO:0000259" key="19">
    <source>
        <dbReference type="PROSITE" id="PS50894"/>
    </source>
</evidence>
<dbReference type="PROSITE" id="PS50109">
    <property type="entry name" value="HIS_KIN"/>
    <property type="match status" value="1"/>
</dbReference>
<dbReference type="AlphaFoldDB" id="A0A7W7KHF1"/>
<evidence type="ECO:0000313" key="20">
    <source>
        <dbReference type="EMBL" id="MBB4862531.1"/>
    </source>
</evidence>
<dbReference type="SMART" id="SM00448">
    <property type="entry name" value="REC"/>
    <property type="match status" value="1"/>
</dbReference>
<dbReference type="CDD" id="cd16922">
    <property type="entry name" value="HATPase_EvgS-ArcB-TorS-like"/>
    <property type="match status" value="1"/>
</dbReference>
<dbReference type="SUPFAM" id="SSF47226">
    <property type="entry name" value="Histidine-containing phosphotransfer domain, HPT domain"/>
    <property type="match status" value="1"/>
</dbReference>
<dbReference type="Gene3D" id="1.20.120.160">
    <property type="entry name" value="HPT domain"/>
    <property type="match status" value="1"/>
</dbReference>
<dbReference type="InterPro" id="IPR001789">
    <property type="entry name" value="Sig_transdc_resp-reg_receiver"/>
</dbReference>
<feature type="transmembrane region" description="Helical" evidence="16">
    <location>
        <begin position="20"/>
        <end position="41"/>
    </location>
</feature>
<evidence type="ECO:0000256" key="13">
    <source>
        <dbReference type="ARBA" id="ARBA00023136"/>
    </source>
</evidence>
<evidence type="ECO:0000256" key="16">
    <source>
        <dbReference type="SAM" id="Phobius"/>
    </source>
</evidence>
<dbReference type="InterPro" id="IPR008207">
    <property type="entry name" value="Sig_transdc_His_kin_Hpt_dom"/>
</dbReference>
<dbReference type="Pfam" id="PF00512">
    <property type="entry name" value="HisKA"/>
    <property type="match status" value="1"/>
</dbReference>
<evidence type="ECO:0000256" key="8">
    <source>
        <dbReference type="ARBA" id="ARBA00022692"/>
    </source>
</evidence>
<evidence type="ECO:0000256" key="5">
    <source>
        <dbReference type="ARBA" id="ARBA00022519"/>
    </source>
</evidence>
<feature type="transmembrane region" description="Helical" evidence="16">
    <location>
        <begin position="335"/>
        <end position="356"/>
    </location>
</feature>
<keyword evidence="7 20" id="KW-0808">Transferase</keyword>
<dbReference type="GO" id="GO:0000155">
    <property type="term" value="F:phosphorelay sensor kinase activity"/>
    <property type="evidence" value="ECO:0007669"/>
    <property type="project" value="InterPro"/>
</dbReference>
<dbReference type="InterPro" id="IPR003594">
    <property type="entry name" value="HATPase_dom"/>
</dbReference>
<dbReference type="PRINTS" id="PR00344">
    <property type="entry name" value="BCTRLSENSOR"/>
</dbReference>
<keyword evidence="10" id="KW-0547">Nucleotide-binding</keyword>
<keyword evidence="13 16" id="KW-0472">Membrane</keyword>
<dbReference type="InterPro" id="IPR036641">
    <property type="entry name" value="HPT_dom_sf"/>
</dbReference>
<evidence type="ECO:0000256" key="6">
    <source>
        <dbReference type="ARBA" id="ARBA00022553"/>
    </source>
</evidence>
<evidence type="ECO:0000256" key="1">
    <source>
        <dbReference type="ARBA" id="ARBA00000085"/>
    </source>
</evidence>
<dbReference type="InterPro" id="IPR003661">
    <property type="entry name" value="HisK_dim/P_dom"/>
</dbReference>
<keyword evidence="11 16" id="KW-1133">Transmembrane helix</keyword>
<keyword evidence="10" id="KW-0067">ATP-binding</keyword>
<evidence type="ECO:0000313" key="21">
    <source>
        <dbReference type="Proteomes" id="UP000566995"/>
    </source>
</evidence>